<accession>A0ABZ2JZU8</accession>
<dbReference type="Proteomes" id="UP001379533">
    <property type="component" value="Chromosome"/>
</dbReference>
<dbReference type="PROSITE" id="PS51257">
    <property type="entry name" value="PROKAR_LIPOPROTEIN"/>
    <property type="match status" value="1"/>
</dbReference>
<proteinExistence type="predicted"/>
<keyword evidence="3" id="KW-1185">Reference proteome</keyword>
<evidence type="ECO:0000313" key="3">
    <source>
        <dbReference type="Proteomes" id="UP001379533"/>
    </source>
</evidence>
<name>A0ABZ2JZU8_9BACT</name>
<feature type="signal peptide" evidence="1">
    <location>
        <begin position="1"/>
        <end position="21"/>
    </location>
</feature>
<protein>
    <submittedName>
        <fullName evidence="2">Uncharacterized protein</fullName>
    </submittedName>
</protein>
<dbReference type="RefSeq" id="WP_394842643.1">
    <property type="nucleotide sequence ID" value="NZ_CP089982.1"/>
</dbReference>
<organism evidence="2 3">
    <name type="scientific">Pendulispora brunnea</name>
    <dbReference type="NCBI Taxonomy" id="2905690"/>
    <lineage>
        <taxon>Bacteria</taxon>
        <taxon>Pseudomonadati</taxon>
        <taxon>Myxococcota</taxon>
        <taxon>Myxococcia</taxon>
        <taxon>Myxococcales</taxon>
        <taxon>Sorangiineae</taxon>
        <taxon>Pendulisporaceae</taxon>
        <taxon>Pendulispora</taxon>
    </lineage>
</organism>
<dbReference type="EMBL" id="CP089982">
    <property type="protein sequence ID" value="WXA92024.1"/>
    <property type="molecule type" value="Genomic_DNA"/>
</dbReference>
<keyword evidence="1" id="KW-0732">Signal</keyword>
<sequence length="351" mass="38098">MNPMRMLLGVLVLAVSASGCASCSGTGQRMLGVIEGPINDPGNRSLRRSIMAFGLKEFCHEMTTRNAPLKLNEDSPVTGRFYPQTCSAREMSDGNLSVTFGGPGYAWTNVTKKLTFSTNGAIEYDQDFLMEGSTMYAYFHTKKLASSDFRTQIIEQPIANMMNQIAPMADGIGRQLVNSQLSQGFTVIREANGTADFTIGKVDKGKRPVHPYEVRGEDRITYENLRTEVHQNQRDFIGPIEVEDSGRALFFTGTVDGGVAIDVLFMTKSEGEASLKLYLDYPMTGPLSGTPIAADVMQPGVAFKKIVPVPKGLYFIVLDNTATAGQVAPPQNPLDDRAAAVSYVAQIGEAP</sequence>
<evidence type="ECO:0000256" key="1">
    <source>
        <dbReference type="SAM" id="SignalP"/>
    </source>
</evidence>
<gene>
    <name evidence="2" type="ORF">LZC95_36930</name>
</gene>
<reference evidence="2 3" key="1">
    <citation type="submission" date="2021-12" db="EMBL/GenBank/DDBJ databases">
        <title>Discovery of the Pendulisporaceae a myxobacterial family with distinct sporulation behavior and unique specialized metabolism.</title>
        <authorList>
            <person name="Garcia R."/>
            <person name="Popoff A."/>
            <person name="Bader C.D."/>
            <person name="Loehr J."/>
            <person name="Walesch S."/>
            <person name="Walt C."/>
            <person name="Boldt J."/>
            <person name="Bunk B."/>
            <person name="Haeckl F.J.F.P.J."/>
            <person name="Gunesch A.P."/>
            <person name="Birkelbach J."/>
            <person name="Nuebel U."/>
            <person name="Pietschmann T."/>
            <person name="Bach T."/>
            <person name="Mueller R."/>
        </authorList>
    </citation>
    <scope>NUCLEOTIDE SEQUENCE [LARGE SCALE GENOMIC DNA]</scope>
    <source>
        <strain evidence="2 3">MSr12523</strain>
    </source>
</reference>
<evidence type="ECO:0000313" key="2">
    <source>
        <dbReference type="EMBL" id="WXA92024.1"/>
    </source>
</evidence>
<feature type="chain" id="PRO_5045427997" evidence="1">
    <location>
        <begin position="22"/>
        <end position="351"/>
    </location>
</feature>